<evidence type="ECO:0000313" key="2">
    <source>
        <dbReference type="Proteomes" id="UP000499080"/>
    </source>
</evidence>
<reference evidence="1 2" key="1">
    <citation type="journal article" date="2019" name="Sci. Rep.">
        <title>Orb-weaving spider Araneus ventricosus genome elucidates the spidroin gene catalogue.</title>
        <authorList>
            <person name="Kono N."/>
            <person name="Nakamura H."/>
            <person name="Ohtoshi R."/>
            <person name="Moran D.A.P."/>
            <person name="Shinohara A."/>
            <person name="Yoshida Y."/>
            <person name="Fujiwara M."/>
            <person name="Mori M."/>
            <person name="Tomita M."/>
            <person name="Arakawa K."/>
        </authorList>
    </citation>
    <scope>NUCLEOTIDE SEQUENCE [LARGE SCALE GENOMIC DNA]</scope>
</reference>
<organism evidence="1 2">
    <name type="scientific">Araneus ventricosus</name>
    <name type="common">Orbweaver spider</name>
    <name type="synonym">Epeira ventricosa</name>
    <dbReference type="NCBI Taxonomy" id="182803"/>
    <lineage>
        <taxon>Eukaryota</taxon>
        <taxon>Metazoa</taxon>
        <taxon>Ecdysozoa</taxon>
        <taxon>Arthropoda</taxon>
        <taxon>Chelicerata</taxon>
        <taxon>Arachnida</taxon>
        <taxon>Araneae</taxon>
        <taxon>Araneomorphae</taxon>
        <taxon>Entelegynae</taxon>
        <taxon>Araneoidea</taxon>
        <taxon>Araneidae</taxon>
        <taxon>Araneus</taxon>
    </lineage>
</organism>
<name>A0A4Y2SUG6_ARAVE</name>
<comment type="caution">
    <text evidence="1">The sequence shown here is derived from an EMBL/GenBank/DDBJ whole genome shotgun (WGS) entry which is preliminary data.</text>
</comment>
<dbReference type="AlphaFoldDB" id="A0A4Y2SUG6"/>
<sequence>MIPFVKGKKPQAESLKDEVLRGMNKARELLWMHPSSEERILLNISFWISFDFLMASCTLEAAKETQRKDSNDLNEIYSTKKLKFFIQK</sequence>
<protein>
    <submittedName>
        <fullName evidence="1">Uncharacterized protein</fullName>
    </submittedName>
</protein>
<dbReference type="Proteomes" id="UP000499080">
    <property type="component" value="Unassembled WGS sequence"/>
</dbReference>
<proteinExistence type="predicted"/>
<gene>
    <name evidence="1" type="ORF">AVEN_11816_1</name>
</gene>
<accession>A0A4Y2SUG6</accession>
<evidence type="ECO:0000313" key="1">
    <source>
        <dbReference type="EMBL" id="GBN91601.1"/>
    </source>
</evidence>
<keyword evidence="2" id="KW-1185">Reference proteome</keyword>
<dbReference type="EMBL" id="BGPR01023967">
    <property type="protein sequence ID" value="GBN91601.1"/>
    <property type="molecule type" value="Genomic_DNA"/>
</dbReference>